<feature type="region of interest" description="Disordered" evidence="1">
    <location>
        <begin position="175"/>
        <end position="194"/>
    </location>
</feature>
<accession>A0A7S4HVQ7</accession>
<protein>
    <submittedName>
        <fullName evidence="2">Uncharacterized protein</fullName>
    </submittedName>
</protein>
<dbReference type="EMBL" id="HBKQ01006673">
    <property type="protein sequence ID" value="CAE2210763.1"/>
    <property type="molecule type" value="Transcribed_RNA"/>
</dbReference>
<reference evidence="2" key="1">
    <citation type="submission" date="2021-01" db="EMBL/GenBank/DDBJ databases">
        <authorList>
            <person name="Corre E."/>
            <person name="Pelletier E."/>
            <person name="Niang G."/>
            <person name="Scheremetjew M."/>
            <person name="Finn R."/>
            <person name="Kale V."/>
            <person name="Holt S."/>
            <person name="Cochrane G."/>
            <person name="Meng A."/>
            <person name="Brown T."/>
            <person name="Cohen L."/>
        </authorList>
    </citation>
    <scope>NUCLEOTIDE SEQUENCE</scope>
    <source>
        <strain evidence="2">Isolate 1302-5</strain>
    </source>
</reference>
<proteinExistence type="predicted"/>
<feature type="region of interest" description="Disordered" evidence="1">
    <location>
        <begin position="81"/>
        <end position="100"/>
    </location>
</feature>
<feature type="region of interest" description="Disordered" evidence="1">
    <location>
        <begin position="200"/>
        <end position="243"/>
    </location>
</feature>
<evidence type="ECO:0000313" key="2">
    <source>
        <dbReference type="EMBL" id="CAE2210763.1"/>
    </source>
</evidence>
<name>A0A7S4HVQ7_9STRA</name>
<gene>
    <name evidence="2" type="ORF">OAUR00152_LOCUS4445</name>
</gene>
<organism evidence="2">
    <name type="scientific">Odontella aurita</name>
    <dbReference type="NCBI Taxonomy" id="265563"/>
    <lineage>
        <taxon>Eukaryota</taxon>
        <taxon>Sar</taxon>
        <taxon>Stramenopiles</taxon>
        <taxon>Ochrophyta</taxon>
        <taxon>Bacillariophyta</taxon>
        <taxon>Mediophyceae</taxon>
        <taxon>Biddulphiophycidae</taxon>
        <taxon>Eupodiscales</taxon>
        <taxon>Odontellaceae</taxon>
        <taxon>Odontella</taxon>
    </lineage>
</organism>
<evidence type="ECO:0000256" key="1">
    <source>
        <dbReference type="SAM" id="MobiDB-lite"/>
    </source>
</evidence>
<feature type="compositionally biased region" description="Basic and acidic residues" evidence="1">
    <location>
        <begin position="212"/>
        <end position="243"/>
    </location>
</feature>
<sequence length="272" mass="30027">MNLSQSLSRSVVPTGRRTICPRWSVDFALGRSGHTFSQLSAPKCQNNSLGSIKMTACMFPSPRRIERSVTSRTAHGRRWECQIPPTRPFSSGADDGGDEQMQGDRIEIPPPTWSVADLRLTPDSDGTFPASVSDEELHRLARRCLIDVRILPPSDRERLKVELAGMMRCISVVCDDSSSSSSSSSLPEGREFTAEDLYDVPRRRGGFPDGMPVRDDGPGGRHERSWDESGEREEAQGVMDSVRETKMVERNGEHYFAVVTGRGGRGVSSPES</sequence>
<dbReference type="AlphaFoldDB" id="A0A7S4HVQ7"/>